<name>A0A3P6T1X9_CYLGO</name>
<proteinExistence type="predicted"/>
<feature type="non-terminal residue" evidence="1">
    <location>
        <position position="136"/>
    </location>
</feature>
<dbReference type="Proteomes" id="UP000271889">
    <property type="component" value="Unassembled WGS sequence"/>
</dbReference>
<dbReference type="EMBL" id="UYRV01025260">
    <property type="protein sequence ID" value="VDK77129.1"/>
    <property type="molecule type" value="Genomic_DNA"/>
</dbReference>
<sequence length="136" mass="15405">MIKEQTTLEDILARAPLQAIGAYSEIVQDFSQSLDNLISAIEEWAFTYGLEHEYRSFVNESERENADYKTAMRELYPILTEFLGDHMKIENDRKRPLMLAFDRASALPDKTANRQTVVEGIIKSYLPSLAGASNSA</sequence>
<keyword evidence="2" id="KW-1185">Reference proteome</keyword>
<protein>
    <recommendedName>
        <fullName evidence="3">SXP/RAL-2 family protein Ani s 5-like cation-binding domain-containing protein</fullName>
    </recommendedName>
</protein>
<evidence type="ECO:0000313" key="2">
    <source>
        <dbReference type="Proteomes" id="UP000271889"/>
    </source>
</evidence>
<reference evidence="1 2" key="1">
    <citation type="submission" date="2018-11" db="EMBL/GenBank/DDBJ databases">
        <authorList>
            <consortium name="Pathogen Informatics"/>
        </authorList>
    </citation>
    <scope>NUCLEOTIDE SEQUENCE [LARGE SCALE GENOMIC DNA]</scope>
</reference>
<dbReference type="AlphaFoldDB" id="A0A3P6T1X9"/>
<accession>A0A3P6T1X9</accession>
<dbReference type="OrthoDB" id="5871578at2759"/>
<organism evidence="1 2">
    <name type="scientific">Cylicostephanus goldi</name>
    <name type="common">Nematode worm</name>
    <dbReference type="NCBI Taxonomy" id="71465"/>
    <lineage>
        <taxon>Eukaryota</taxon>
        <taxon>Metazoa</taxon>
        <taxon>Ecdysozoa</taxon>
        <taxon>Nematoda</taxon>
        <taxon>Chromadorea</taxon>
        <taxon>Rhabditida</taxon>
        <taxon>Rhabditina</taxon>
        <taxon>Rhabditomorpha</taxon>
        <taxon>Strongyloidea</taxon>
        <taxon>Strongylidae</taxon>
        <taxon>Cylicostephanus</taxon>
    </lineage>
</organism>
<gene>
    <name evidence="1" type="ORF">CGOC_LOCUS7314</name>
</gene>
<evidence type="ECO:0008006" key="3">
    <source>
        <dbReference type="Google" id="ProtNLM"/>
    </source>
</evidence>
<evidence type="ECO:0000313" key="1">
    <source>
        <dbReference type="EMBL" id="VDK77129.1"/>
    </source>
</evidence>